<evidence type="ECO:0000256" key="1">
    <source>
        <dbReference type="SAM" id="SignalP"/>
    </source>
</evidence>
<accession>A0A4Y2TTW8</accession>
<name>A0A4Y2TTW8_ARAVE</name>
<feature type="signal peptide" evidence="1">
    <location>
        <begin position="1"/>
        <end position="19"/>
    </location>
</feature>
<organism evidence="2 3">
    <name type="scientific">Araneus ventricosus</name>
    <name type="common">Orbweaver spider</name>
    <name type="synonym">Epeira ventricosa</name>
    <dbReference type="NCBI Taxonomy" id="182803"/>
    <lineage>
        <taxon>Eukaryota</taxon>
        <taxon>Metazoa</taxon>
        <taxon>Ecdysozoa</taxon>
        <taxon>Arthropoda</taxon>
        <taxon>Chelicerata</taxon>
        <taxon>Arachnida</taxon>
        <taxon>Araneae</taxon>
        <taxon>Araneomorphae</taxon>
        <taxon>Entelegynae</taxon>
        <taxon>Araneoidea</taxon>
        <taxon>Araneidae</taxon>
        <taxon>Araneus</taxon>
    </lineage>
</organism>
<dbReference type="Proteomes" id="UP000499080">
    <property type="component" value="Unassembled WGS sequence"/>
</dbReference>
<dbReference type="EMBL" id="BGPR01030511">
    <property type="protein sequence ID" value="GBO03084.1"/>
    <property type="molecule type" value="Genomic_DNA"/>
</dbReference>
<protein>
    <submittedName>
        <fullName evidence="2">Uncharacterized protein</fullName>
    </submittedName>
</protein>
<proteinExistence type="predicted"/>
<keyword evidence="3" id="KW-1185">Reference proteome</keyword>
<evidence type="ECO:0000313" key="3">
    <source>
        <dbReference type="Proteomes" id="UP000499080"/>
    </source>
</evidence>
<comment type="caution">
    <text evidence="2">The sequence shown here is derived from an EMBL/GenBank/DDBJ whole genome shotgun (WGS) entry which is preliminary data.</text>
</comment>
<dbReference type="AlphaFoldDB" id="A0A4Y2TTW8"/>
<reference evidence="2 3" key="1">
    <citation type="journal article" date="2019" name="Sci. Rep.">
        <title>Orb-weaving spider Araneus ventricosus genome elucidates the spidroin gene catalogue.</title>
        <authorList>
            <person name="Kono N."/>
            <person name="Nakamura H."/>
            <person name="Ohtoshi R."/>
            <person name="Moran D.A.P."/>
            <person name="Shinohara A."/>
            <person name="Yoshida Y."/>
            <person name="Fujiwara M."/>
            <person name="Mori M."/>
            <person name="Tomita M."/>
            <person name="Arakawa K."/>
        </authorList>
    </citation>
    <scope>NUCLEOTIDE SEQUENCE [LARGE SCALE GENOMIC DNA]</scope>
</reference>
<feature type="chain" id="PRO_5021387617" evidence="1">
    <location>
        <begin position="20"/>
        <end position="90"/>
    </location>
</feature>
<sequence>MNIALQTCTLLSMVPIPLGIAYLAKSMDQGQEWNLLFVKMKLGQVDVIRRSLTSRQYMAAGCIPAIRIWSHTCFVWKEIRKTFIIHPNCS</sequence>
<evidence type="ECO:0000313" key="2">
    <source>
        <dbReference type="EMBL" id="GBO03084.1"/>
    </source>
</evidence>
<gene>
    <name evidence="2" type="ORF">AVEN_30479_1</name>
</gene>
<keyword evidence="1" id="KW-0732">Signal</keyword>